<evidence type="ECO:0000313" key="2">
    <source>
        <dbReference type="EMBL" id="CUS10967.1"/>
    </source>
</evidence>
<dbReference type="Proteomes" id="UP001412239">
    <property type="component" value="Unassembled WGS sequence"/>
</dbReference>
<gene>
    <name evidence="2" type="ORF">GSTUAT00004998001</name>
</gene>
<accession>A0A292PX05</accession>
<feature type="compositionally biased region" description="Basic residues" evidence="1">
    <location>
        <begin position="34"/>
        <end position="43"/>
    </location>
</feature>
<protein>
    <submittedName>
        <fullName evidence="2">Uncharacterized protein</fullName>
    </submittedName>
</protein>
<evidence type="ECO:0000256" key="1">
    <source>
        <dbReference type="SAM" id="MobiDB-lite"/>
    </source>
</evidence>
<reference evidence="2" key="1">
    <citation type="submission" date="2015-10" db="EMBL/GenBank/DDBJ databases">
        <authorList>
            <person name="Regsiter A."/>
            <person name="william w."/>
        </authorList>
    </citation>
    <scope>NUCLEOTIDE SEQUENCE</scope>
    <source>
        <strain evidence="2">Montdore</strain>
    </source>
</reference>
<feature type="region of interest" description="Disordered" evidence="1">
    <location>
        <begin position="34"/>
        <end position="61"/>
    </location>
</feature>
<dbReference type="AlphaFoldDB" id="A0A292PX05"/>
<proteinExistence type="predicted"/>
<evidence type="ECO:0000313" key="3">
    <source>
        <dbReference type="Proteomes" id="UP001412239"/>
    </source>
</evidence>
<sequence>MFRPATMLAFRPAGIYRYHPHVLYACRAIGTAKKKQTNPKRKTASSEVIMEEETTSTRGKQTKYQTAYSRVSMPDAQKRLGFRFRDFEEDGMPVSQMLAETKPQIEGLSNDQIQQIKQTVFNNMVQFIQVEGYPTESDENFKEANVNDLVLLTIFPILAAFRCETGHKVELLREKEIIATDSETGGTEEFVGMSVIGVGNQKFVFVVEAKKASIGQAKKQCMLALKDMGDNNGAGIGFGFVTTGEQWQMICYDCKVFTQTDRFQVLYHSMGHKKEKWMKEASIIVDCIHTAIRSGGFVAA</sequence>
<name>A0A292PX05_9PEZI</name>
<keyword evidence="3" id="KW-1185">Reference proteome</keyword>
<organism evidence="2 3">
    <name type="scientific">Tuber aestivum</name>
    <name type="common">summer truffle</name>
    <dbReference type="NCBI Taxonomy" id="59557"/>
    <lineage>
        <taxon>Eukaryota</taxon>
        <taxon>Fungi</taxon>
        <taxon>Dikarya</taxon>
        <taxon>Ascomycota</taxon>
        <taxon>Pezizomycotina</taxon>
        <taxon>Pezizomycetes</taxon>
        <taxon>Pezizales</taxon>
        <taxon>Tuberaceae</taxon>
        <taxon>Tuber</taxon>
    </lineage>
</organism>
<dbReference type="EMBL" id="LN891036">
    <property type="protein sequence ID" value="CUS10967.1"/>
    <property type="molecule type" value="Genomic_DNA"/>
</dbReference>